<dbReference type="InterPro" id="IPR000331">
    <property type="entry name" value="Rap/Ran_GAP_dom"/>
</dbReference>
<feature type="compositionally biased region" description="Basic residues" evidence="2">
    <location>
        <begin position="959"/>
        <end position="968"/>
    </location>
</feature>
<organism evidence="4 5">
    <name type="scientific">Mycena chlorophos</name>
    <name type="common">Agaric fungus</name>
    <name type="synonym">Agaricus chlorophos</name>
    <dbReference type="NCBI Taxonomy" id="658473"/>
    <lineage>
        <taxon>Eukaryota</taxon>
        <taxon>Fungi</taxon>
        <taxon>Dikarya</taxon>
        <taxon>Basidiomycota</taxon>
        <taxon>Agaricomycotina</taxon>
        <taxon>Agaricomycetes</taxon>
        <taxon>Agaricomycetidae</taxon>
        <taxon>Agaricales</taxon>
        <taxon>Marasmiineae</taxon>
        <taxon>Mycenaceae</taxon>
        <taxon>Mycena</taxon>
    </lineage>
</organism>
<keyword evidence="5" id="KW-1185">Reference proteome</keyword>
<dbReference type="InterPro" id="IPR027107">
    <property type="entry name" value="Tuberin/Ral-act_asu"/>
</dbReference>
<feature type="region of interest" description="Disordered" evidence="2">
    <location>
        <begin position="1742"/>
        <end position="1766"/>
    </location>
</feature>
<dbReference type="Proteomes" id="UP000815677">
    <property type="component" value="Unassembled WGS sequence"/>
</dbReference>
<dbReference type="Gene3D" id="3.40.50.11210">
    <property type="entry name" value="Rap/Ran-GAP"/>
    <property type="match status" value="1"/>
</dbReference>
<dbReference type="PROSITE" id="PS50085">
    <property type="entry name" value="RAPGAP"/>
    <property type="match status" value="1"/>
</dbReference>
<gene>
    <name evidence="4" type="ORF">MCHLO_12103</name>
</gene>
<evidence type="ECO:0000256" key="1">
    <source>
        <dbReference type="ARBA" id="ARBA00022468"/>
    </source>
</evidence>
<dbReference type="PANTHER" id="PTHR10063">
    <property type="entry name" value="TUBERIN"/>
    <property type="match status" value="1"/>
</dbReference>
<dbReference type="Pfam" id="PF03542">
    <property type="entry name" value="Tuberin"/>
    <property type="match status" value="1"/>
</dbReference>
<dbReference type="SUPFAM" id="SSF111347">
    <property type="entry name" value="Rap/Ran-GAP"/>
    <property type="match status" value="1"/>
</dbReference>
<accession>A0ABQ0LW63</accession>
<feature type="region of interest" description="Disordered" evidence="2">
    <location>
        <begin position="275"/>
        <end position="310"/>
    </location>
</feature>
<dbReference type="InterPro" id="IPR016024">
    <property type="entry name" value="ARM-type_fold"/>
</dbReference>
<protein>
    <recommendedName>
        <fullName evidence="3">Rap-GAP domain-containing protein</fullName>
    </recommendedName>
</protein>
<keyword evidence="1" id="KW-0343">GTPase activation</keyword>
<evidence type="ECO:0000259" key="3">
    <source>
        <dbReference type="PROSITE" id="PS50085"/>
    </source>
</evidence>
<dbReference type="InterPro" id="IPR035974">
    <property type="entry name" value="Rap/Ran-GAP_sf"/>
</dbReference>
<evidence type="ECO:0000313" key="4">
    <source>
        <dbReference type="EMBL" id="GAT55323.1"/>
    </source>
</evidence>
<name>A0ABQ0LW63_MYCCL</name>
<feature type="compositionally biased region" description="Low complexity" evidence="2">
    <location>
        <begin position="293"/>
        <end position="303"/>
    </location>
</feature>
<evidence type="ECO:0000256" key="2">
    <source>
        <dbReference type="SAM" id="MobiDB-lite"/>
    </source>
</evidence>
<dbReference type="InterPro" id="IPR018515">
    <property type="entry name" value="Tuberin-type_domain"/>
</dbReference>
<dbReference type="PANTHER" id="PTHR10063:SF0">
    <property type="entry name" value="TUBERIN"/>
    <property type="match status" value="1"/>
</dbReference>
<reference evidence="4" key="1">
    <citation type="submission" date="2014-09" db="EMBL/GenBank/DDBJ databases">
        <title>Genome sequence of the luminous mushroom Mycena chlorophos for searching fungal bioluminescence genes.</title>
        <authorList>
            <person name="Tanaka Y."/>
            <person name="Kasuga D."/>
            <person name="Oba Y."/>
            <person name="Hase S."/>
            <person name="Sato K."/>
            <person name="Oba Y."/>
            <person name="Sakakibara Y."/>
        </authorList>
    </citation>
    <scope>NUCLEOTIDE SEQUENCE</scope>
</reference>
<dbReference type="EMBL" id="DF848977">
    <property type="protein sequence ID" value="GAT55323.1"/>
    <property type="molecule type" value="Genomic_DNA"/>
</dbReference>
<sequence length="1766" mass="195737">MRRRTSLRTLSSFMRASQLFGFRGPGLSWPWSMSSNDIDSARLSRPRANTAFSGFATWRKQQPPSIPPAPPAPPMSVDSCIEVLTPSPTAVPSLSHARYLVNNLPTHSPLPKHTQLDPILAKLCAAESAVPLKCAGFDILAAYCENPEWTSTSSNRAAYFALFLDPSSADIWEPRFKALRSLTKAGDDTLGIEMSVLQVLKTWISDGFKATLDDPSLERFKGVELMAGFLSSLVQKESFRARIHEEDWVGVLQFYAELAEQAMAVPRVVVASPVQEMPPPPTPRPSLSHRRNASSASLSSNHSRQANNNDRQPFDVAMSIYLTHLNNQIKLLASHYLHEIVPFLLHALAHCAPPLPRLSVSQPHIGSPTEKSINELLSSLLSGTYRTTCMLVLRRHILPSEDTPSDPAAVRKMILTALGGLRTLRNSIRRVLSARLARTAIERESRSGYSHSGAPSHVDIAESLIEGAWPPTGTGWEPTRFGKPLSSSARAWVAFSPPDEQSRELVDRLLDDIASTLKDILAEVDDRDEDSPALSREEAGTVGQTLYNLVEYLRPLKSDIGTPYIVPLALPSKATTPFLRTLTALLTREHTMELQPLLSQTLLHVADNLSDSDTARLPAIMTTQNDLTPISPEWIENWGMILRHPALVSSRRPLTRKAVMKTLKAVHESICDMPRYRRPLGDLVLEACKRVSAAGDGDDCDTLWNILAQEVVAKTAEGSDESGFVDEAFELLVSTASGRNDVDEEDIETASVATAGTHSSSPAPHNLITPATMAAPVISRAQTDSVASSPVRERESVLPSMMSSMISTFTSANVSRMPSFQPPTPEVHSDSIETPSPPVELFSHVMADVGAVRALVYTFSQLVFTPHALEAANLAVAVTVFRYLLQLLKEARSAKVRIAILQFLMRLRADRDHRLYFMLSDGDAHGLAAQLGGLIQRVTQSPEAHLQSSLDAVAEVRTARPRLPRQSRGRGGGASGSGASRSRSRLGSGGPPTALQPKPLSPLWSIPETLPFDIEDADTPSESLILFDPNSAKNGAVLPISLYLTAIDEILQKETNWEVLSYVLVHLPNQLANKHMFCGPKSRKLCSTLLKTLCSGILKSTLGSEVEQFPMGIRARDAQGLAFHTLSVLVGYQPCFEMSQQHMLVEVFLYGLDGTQPATIKCCLHALTLAAFELPTSMTKYLSQILQKVSQIMTSADMTVHILGFLSIVGSLRPLYANFNEKDFKIIFGVALQYLQHQNANRDEPTVGSWALSEHVRILSYYIVYVWFLALKVPDRKTHVPYISRQLFLANEKNETLDGPTEVCFDWLERYTYASADPRPATSLLSEIVMNPSPREDGADDVVSEKTWLNGDSFMTVKTLRRRGWFEILSRRPSGYTKLLCRLENAPMVGPGDVDPDVVSVPAAMIMDSEPPRVQATDGDEAQQNGDADLSQPVHELLDTSPPADADLSPPDPLQGYVWSKTAPSQRRKQVEMDPAFIALQLSDRQNPNAAHRLIEQNKFLTSSLALLDLIPVIDTHKVGIMYVAPGQHTEREILGNTHGSPAYTRFLEGIGRLINLRGQVDVYAGGLHPDQDGEYAYAWWDDIGQVLYHTATMMPNHENDPHFNYKKAHIGNDYVRIVWNDSGKPYRFDTLQTQFQFVNIVIEPHSIGAIAAFSDNIHENEYFKLTVQRAPNMPDFAPVGAFKLISAKNLPVLVRQLSLLADWFASVYANTHRDTERVEIKTNWHSRLDHIRQFRSRLPKQEQEELKEEDKMRTQQRLRDFTSSF</sequence>
<proteinExistence type="predicted"/>
<feature type="domain" description="Rap-GAP" evidence="3">
    <location>
        <begin position="1505"/>
        <end position="1747"/>
    </location>
</feature>
<dbReference type="Pfam" id="PF02145">
    <property type="entry name" value="Rap_GAP"/>
    <property type="match status" value="1"/>
</dbReference>
<evidence type="ECO:0000313" key="5">
    <source>
        <dbReference type="Proteomes" id="UP000815677"/>
    </source>
</evidence>
<feature type="region of interest" description="Disordered" evidence="2">
    <location>
        <begin position="957"/>
        <end position="1002"/>
    </location>
</feature>
<dbReference type="SUPFAM" id="SSF48371">
    <property type="entry name" value="ARM repeat"/>
    <property type="match status" value="1"/>
</dbReference>
<feature type="region of interest" description="Disordered" evidence="2">
    <location>
        <begin position="1434"/>
        <end position="1453"/>
    </location>
</feature>